<accession>A0A183GH80</accession>
<feature type="compositionally biased region" description="Basic and acidic residues" evidence="1">
    <location>
        <begin position="8"/>
        <end position="21"/>
    </location>
</feature>
<proteinExistence type="predicted"/>
<evidence type="ECO:0000313" key="2">
    <source>
        <dbReference type="EMBL" id="VDP28963.1"/>
    </source>
</evidence>
<reference evidence="2 3" key="1">
    <citation type="submission" date="2018-11" db="EMBL/GenBank/DDBJ databases">
        <authorList>
            <consortium name="Pathogen Informatics"/>
        </authorList>
    </citation>
    <scope>NUCLEOTIDE SEQUENCE [LARGE SCALE GENOMIC DNA]</scope>
</reference>
<feature type="region of interest" description="Disordered" evidence="1">
    <location>
        <begin position="1"/>
        <end position="35"/>
    </location>
</feature>
<dbReference type="AlphaFoldDB" id="A0A183GH80"/>
<reference evidence="4" key="2">
    <citation type="submission" date="2019-09" db="UniProtKB">
        <authorList>
            <consortium name="WormBaseParasite"/>
        </authorList>
    </citation>
    <scope>IDENTIFICATION</scope>
</reference>
<evidence type="ECO:0000256" key="1">
    <source>
        <dbReference type="SAM" id="MobiDB-lite"/>
    </source>
</evidence>
<gene>
    <name evidence="2" type="ORF">HPBE_LOCUS21904</name>
</gene>
<sequence>MDESTAELDFHQRGADERSLEGETPTTGRPPLGDVLSSGVELSSFTPSRAVLIDTVTNDVFGFHVSSADRIHHDVLIKSNDIIGTGDDVVQRSSNGLANDEFRIFSRREKRGY</sequence>
<dbReference type="WBParaSite" id="HPBE_0002190501-mRNA-1">
    <property type="protein sequence ID" value="HPBE_0002190501-mRNA-1"/>
    <property type="gene ID" value="HPBE_0002190501"/>
</dbReference>
<dbReference type="Proteomes" id="UP000050761">
    <property type="component" value="Unassembled WGS sequence"/>
</dbReference>
<keyword evidence="3" id="KW-1185">Reference proteome</keyword>
<dbReference type="EMBL" id="UZAH01033455">
    <property type="protein sequence ID" value="VDP28963.1"/>
    <property type="molecule type" value="Genomic_DNA"/>
</dbReference>
<protein>
    <submittedName>
        <fullName evidence="4">PDZ domain-containing protein</fullName>
    </submittedName>
</protein>
<accession>A0A3P8G399</accession>
<evidence type="ECO:0000313" key="3">
    <source>
        <dbReference type="Proteomes" id="UP000050761"/>
    </source>
</evidence>
<name>A0A183GH80_HELPZ</name>
<organism evidence="3 4">
    <name type="scientific">Heligmosomoides polygyrus</name>
    <name type="common">Parasitic roundworm</name>
    <dbReference type="NCBI Taxonomy" id="6339"/>
    <lineage>
        <taxon>Eukaryota</taxon>
        <taxon>Metazoa</taxon>
        <taxon>Ecdysozoa</taxon>
        <taxon>Nematoda</taxon>
        <taxon>Chromadorea</taxon>
        <taxon>Rhabditida</taxon>
        <taxon>Rhabditina</taxon>
        <taxon>Rhabditomorpha</taxon>
        <taxon>Strongyloidea</taxon>
        <taxon>Heligmosomidae</taxon>
        <taxon>Heligmosomoides</taxon>
    </lineage>
</organism>
<evidence type="ECO:0000313" key="4">
    <source>
        <dbReference type="WBParaSite" id="HPBE_0002190501-mRNA-1"/>
    </source>
</evidence>